<feature type="transmembrane region" description="Helical" evidence="7">
    <location>
        <begin position="404"/>
        <end position="423"/>
    </location>
</feature>
<dbReference type="Gene3D" id="1.20.1250.20">
    <property type="entry name" value="MFS general substrate transporter like domains"/>
    <property type="match status" value="1"/>
</dbReference>
<feature type="region of interest" description="Disordered" evidence="6">
    <location>
        <begin position="1"/>
        <end position="20"/>
    </location>
</feature>
<feature type="transmembrane region" description="Helical" evidence="7">
    <location>
        <begin position="429"/>
        <end position="450"/>
    </location>
</feature>
<dbReference type="SUPFAM" id="SSF103473">
    <property type="entry name" value="MFS general substrate transporter"/>
    <property type="match status" value="1"/>
</dbReference>
<feature type="transmembrane region" description="Helical" evidence="7">
    <location>
        <begin position="130"/>
        <end position="148"/>
    </location>
</feature>
<reference evidence="9" key="1">
    <citation type="journal article" date="2019" name="Int. J. Syst. Evol. Microbiol.">
        <title>The Global Catalogue of Microorganisms (GCM) 10K type strain sequencing project: providing services to taxonomists for standard genome sequencing and annotation.</title>
        <authorList>
            <consortium name="The Broad Institute Genomics Platform"/>
            <consortium name="The Broad Institute Genome Sequencing Center for Infectious Disease"/>
            <person name="Wu L."/>
            <person name="Ma J."/>
        </authorList>
    </citation>
    <scope>NUCLEOTIDE SEQUENCE [LARGE SCALE GENOMIC DNA]</scope>
    <source>
        <strain evidence="9">JCM 11882</strain>
    </source>
</reference>
<feature type="transmembrane region" description="Helical" evidence="7">
    <location>
        <begin position="68"/>
        <end position="92"/>
    </location>
</feature>
<dbReference type="InterPro" id="IPR011701">
    <property type="entry name" value="MFS"/>
</dbReference>
<dbReference type="PANTHER" id="PTHR23513:SF17">
    <property type="entry name" value="MEMBRANE PROTEIN"/>
    <property type="match status" value="1"/>
</dbReference>
<keyword evidence="2" id="KW-1003">Cell membrane</keyword>
<dbReference type="Proteomes" id="UP001595836">
    <property type="component" value="Unassembled WGS sequence"/>
</dbReference>
<protein>
    <submittedName>
        <fullName evidence="8">MFS transporter</fullName>
    </submittedName>
</protein>
<keyword evidence="5 7" id="KW-0472">Membrane</keyword>
<feature type="transmembrane region" description="Helical" evidence="7">
    <location>
        <begin position="199"/>
        <end position="221"/>
    </location>
</feature>
<evidence type="ECO:0000256" key="3">
    <source>
        <dbReference type="ARBA" id="ARBA00022692"/>
    </source>
</evidence>
<organism evidence="8 9">
    <name type="scientific">Dietzia aurantiaca</name>
    <dbReference type="NCBI Taxonomy" id="983873"/>
    <lineage>
        <taxon>Bacteria</taxon>
        <taxon>Bacillati</taxon>
        <taxon>Actinomycetota</taxon>
        <taxon>Actinomycetes</taxon>
        <taxon>Mycobacteriales</taxon>
        <taxon>Dietziaceae</taxon>
        <taxon>Dietzia</taxon>
    </lineage>
</organism>
<gene>
    <name evidence="8" type="ORF">ACFO7U_07695</name>
</gene>
<dbReference type="Pfam" id="PF07690">
    <property type="entry name" value="MFS_1"/>
    <property type="match status" value="1"/>
</dbReference>
<evidence type="ECO:0000313" key="8">
    <source>
        <dbReference type="EMBL" id="MFC4754661.1"/>
    </source>
</evidence>
<keyword evidence="3 7" id="KW-0812">Transmembrane</keyword>
<comment type="subcellular location">
    <subcellularLocation>
        <location evidence="1">Cell membrane</location>
        <topology evidence="1">Multi-pass membrane protein</topology>
    </subcellularLocation>
</comment>
<dbReference type="PANTHER" id="PTHR23513">
    <property type="entry name" value="INTEGRAL MEMBRANE EFFLUX PROTEIN-RELATED"/>
    <property type="match status" value="1"/>
</dbReference>
<dbReference type="EMBL" id="JBHSHP010000020">
    <property type="protein sequence ID" value="MFC4754661.1"/>
    <property type="molecule type" value="Genomic_DNA"/>
</dbReference>
<comment type="caution">
    <text evidence="8">The sequence shown here is derived from an EMBL/GenBank/DDBJ whole genome shotgun (WGS) entry which is preliminary data.</text>
</comment>
<evidence type="ECO:0000256" key="7">
    <source>
        <dbReference type="SAM" id="Phobius"/>
    </source>
</evidence>
<accession>A0ABV9PP78</accession>
<sequence length="468" mass="46481">MTSLSADPTEPSDPVEPPRGRLSAALRESDGLGRLSTARLAALLSEGIHQAALGGVVLFSPEAATTPAAIAGGFAVMLLPYSIVGPFAAAALDRWDRRVVVAVAALIRTLAIVATIVLIAGGAVRTGTGLAALFGLSLVAIGLGRLINTGMTAAMPKVVPDRILAATNSVLVTVGSVITAVGAVAAFAVLAVLGAGDAAVSWTLAPSVITALVGVWAILALPRRHLGPDDDEIGRRDGARTAGDAARAFGGGLAEGVRAARSSALVWVSLTGVALGRAAFGITTMLAILLLRDVESAGAGGGPVIAGMGGFGLMSATVAAGMGLAAVVAPWAMVRARRILVVATGAVLAAIAQAVVGPTLNPTALVVGAIAIGLGTQVVKLVADNAMQTDVPDARRGGVFALQDALFNSAFVVGMVAVLPVAPADGRSVSLMLVPAALYGVSATIAVVVATRSEAEAERSGGQRATTH</sequence>
<dbReference type="RefSeq" id="WP_344995554.1">
    <property type="nucleotide sequence ID" value="NZ_BAABCD010000052.1"/>
</dbReference>
<name>A0ABV9PP78_9ACTN</name>
<dbReference type="InterPro" id="IPR036259">
    <property type="entry name" value="MFS_trans_sf"/>
</dbReference>
<feature type="transmembrane region" description="Helical" evidence="7">
    <location>
        <begin position="99"/>
        <end position="124"/>
    </location>
</feature>
<feature type="transmembrane region" description="Helical" evidence="7">
    <location>
        <begin position="339"/>
        <end position="356"/>
    </location>
</feature>
<proteinExistence type="predicted"/>
<feature type="transmembrane region" description="Helical" evidence="7">
    <location>
        <begin position="362"/>
        <end position="383"/>
    </location>
</feature>
<keyword evidence="9" id="KW-1185">Reference proteome</keyword>
<feature type="transmembrane region" description="Helical" evidence="7">
    <location>
        <begin position="169"/>
        <end position="193"/>
    </location>
</feature>
<evidence type="ECO:0000256" key="6">
    <source>
        <dbReference type="SAM" id="MobiDB-lite"/>
    </source>
</evidence>
<feature type="transmembrane region" description="Helical" evidence="7">
    <location>
        <begin position="311"/>
        <end position="332"/>
    </location>
</feature>
<evidence type="ECO:0000256" key="5">
    <source>
        <dbReference type="ARBA" id="ARBA00023136"/>
    </source>
</evidence>
<evidence type="ECO:0000256" key="4">
    <source>
        <dbReference type="ARBA" id="ARBA00022989"/>
    </source>
</evidence>
<feature type="transmembrane region" description="Helical" evidence="7">
    <location>
        <begin position="264"/>
        <end position="291"/>
    </location>
</feature>
<evidence type="ECO:0000256" key="1">
    <source>
        <dbReference type="ARBA" id="ARBA00004651"/>
    </source>
</evidence>
<keyword evidence="4 7" id="KW-1133">Transmembrane helix</keyword>
<evidence type="ECO:0000313" key="9">
    <source>
        <dbReference type="Proteomes" id="UP001595836"/>
    </source>
</evidence>
<evidence type="ECO:0000256" key="2">
    <source>
        <dbReference type="ARBA" id="ARBA00022475"/>
    </source>
</evidence>